<dbReference type="PROSITE" id="PS51194">
    <property type="entry name" value="HELICASE_CTER"/>
    <property type="match status" value="1"/>
</dbReference>
<dbReference type="InterPro" id="IPR027417">
    <property type="entry name" value="P-loop_NTPase"/>
</dbReference>
<dbReference type="GO" id="GO:0003677">
    <property type="term" value="F:DNA binding"/>
    <property type="evidence" value="ECO:0007669"/>
    <property type="project" value="InterPro"/>
</dbReference>
<dbReference type="InterPro" id="IPR001650">
    <property type="entry name" value="Helicase_C-like"/>
</dbReference>
<dbReference type="InterPro" id="IPR006935">
    <property type="entry name" value="Helicase/UvrB_N"/>
</dbReference>
<protein>
    <recommendedName>
        <fullName evidence="5">Helicase</fullName>
    </recommendedName>
</protein>
<dbReference type="Pfam" id="PF11907">
    <property type="entry name" value="DUF3427"/>
    <property type="match status" value="1"/>
</dbReference>
<dbReference type="PANTHER" id="PTHR47962">
    <property type="entry name" value="ATP-DEPENDENT HELICASE LHR-RELATED-RELATED"/>
    <property type="match status" value="1"/>
</dbReference>
<keyword evidence="4" id="KW-1185">Reference proteome</keyword>
<dbReference type="InterPro" id="IPR021835">
    <property type="entry name" value="DUF3427"/>
</dbReference>
<evidence type="ECO:0000259" key="1">
    <source>
        <dbReference type="PROSITE" id="PS51192"/>
    </source>
</evidence>
<evidence type="ECO:0000259" key="2">
    <source>
        <dbReference type="PROSITE" id="PS51194"/>
    </source>
</evidence>
<dbReference type="AlphaFoldDB" id="A0A091B1F3"/>
<name>A0A091B1F3_9GAMM</name>
<dbReference type="InterPro" id="IPR014001">
    <property type="entry name" value="Helicase_ATP-bd"/>
</dbReference>
<dbReference type="PROSITE" id="PS51192">
    <property type="entry name" value="HELICASE_ATP_BIND_1"/>
    <property type="match status" value="1"/>
</dbReference>
<feature type="domain" description="Helicase C-terminal" evidence="2">
    <location>
        <begin position="381"/>
        <end position="533"/>
    </location>
</feature>
<feature type="domain" description="Helicase ATP-binding" evidence="1">
    <location>
        <begin position="170"/>
        <end position="324"/>
    </location>
</feature>
<dbReference type="SUPFAM" id="SSF52540">
    <property type="entry name" value="P-loop containing nucleoside triphosphate hydrolases"/>
    <property type="match status" value="1"/>
</dbReference>
<dbReference type="SMART" id="SM00490">
    <property type="entry name" value="HELICc"/>
    <property type="match status" value="1"/>
</dbReference>
<proteinExistence type="predicted"/>
<dbReference type="Pfam" id="PF00271">
    <property type="entry name" value="Helicase_C"/>
    <property type="match status" value="1"/>
</dbReference>
<evidence type="ECO:0000313" key="3">
    <source>
        <dbReference type="EMBL" id="KFN45387.1"/>
    </source>
</evidence>
<comment type="caution">
    <text evidence="3">The sequence shown here is derived from an EMBL/GenBank/DDBJ whole genome shotgun (WGS) entry which is preliminary data.</text>
</comment>
<dbReference type="Gene3D" id="3.30.870.10">
    <property type="entry name" value="Endonuclease Chain A"/>
    <property type="match status" value="1"/>
</dbReference>
<accession>A0A091B1F3</accession>
<dbReference type="Pfam" id="PF04851">
    <property type="entry name" value="ResIII"/>
    <property type="match status" value="1"/>
</dbReference>
<evidence type="ECO:0000313" key="4">
    <source>
        <dbReference type="Proteomes" id="UP000029392"/>
    </source>
</evidence>
<dbReference type="SUPFAM" id="SSF56024">
    <property type="entry name" value="Phospholipase D/nuclease"/>
    <property type="match status" value="1"/>
</dbReference>
<dbReference type="Pfam" id="PF13091">
    <property type="entry name" value="PLDc_2"/>
    <property type="match status" value="1"/>
</dbReference>
<dbReference type="PATRIC" id="fig|1384054.3.peg.2163"/>
<dbReference type="CDD" id="cd18799">
    <property type="entry name" value="SF2_C_EcoAI-like"/>
    <property type="match status" value="1"/>
</dbReference>
<dbReference type="Proteomes" id="UP000029392">
    <property type="component" value="Unassembled WGS sequence"/>
</dbReference>
<dbReference type="PANTHER" id="PTHR47962:SF7">
    <property type="entry name" value="MITOCHONDRIAL ATP-DEPENDENT HELICASE IRC3-RELATED"/>
    <property type="match status" value="1"/>
</dbReference>
<evidence type="ECO:0008006" key="5">
    <source>
        <dbReference type="Google" id="ProtNLM"/>
    </source>
</evidence>
<dbReference type="eggNOG" id="COG1061">
    <property type="taxonomic scope" value="Bacteria"/>
</dbReference>
<dbReference type="InterPro" id="IPR025202">
    <property type="entry name" value="PLD-like_dom"/>
</dbReference>
<dbReference type="SMART" id="SM00487">
    <property type="entry name" value="DEXDc"/>
    <property type="match status" value="1"/>
</dbReference>
<dbReference type="EMBL" id="AVCH01000183">
    <property type="protein sequence ID" value="KFN45387.1"/>
    <property type="molecule type" value="Genomic_DNA"/>
</dbReference>
<dbReference type="eggNOG" id="COG3886">
    <property type="taxonomic scope" value="Bacteria"/>
</dbReference>
<dbReference type="InterPro" id="IPR052511">
    <property type="entry name" value="ATP-dep_Helicase"/>
</dbReference>
<dbReference type="GO" id="GO:0016887">
    <property type="term" value="F:ATP hydrolysis activity"/>
    <property type="evidence" value="ECO:0007669"/>
    <property type="project" value="TreeGrafter"/>
</dbReference>
<gene>
    <name evidence="3" type="ORF">N790_10020</name>
</gene>
<dbReference type="STRING" id="1384054.N790_10020"/>
<reference evidence="3 4" key="1">
    <citation type="submission" date="2013-09" db="EMBL/GenBank/DDBJ databases">
        <title>Genome sequencing of Arenimonas malthae.</title>
        <authorList>
            <person name="Chen F."/>
            <person name="Wang G."/>
        </authorList>
    </citation>
    <scope>NUCLEOTIDE SEQUENCE [LARGE SCALE GENOMIC DNA]</scope>
    <source>
        <strain evidence="3 4">CC-JY-1</strain>
    </source>
</reference>
<sequence length="877" mass="98548">MAFVRQTGIRPLLDLMRRHVEQGKRLRLLTTTYTGSTELSALQALKDLGAEVRVSYDTSGTRLHAKAWLFHRASGYSTAFIGSSNLTHQAQVTGLEWNVRVAGARNPDVIDKFSAVFESYWSQDDFRPFDPTEFQELSRSETDRGPRIFLSPIEIRPEPFQSRLLELIALARIRGQHRNLLVSATGTGKTVMAALDYQRLRSQMSRSRLLFVAHRKEILDQSLATFRHALRDPAFGELWVGGQRPRQFEHVFASIQSISATGLGSLEPDHFDVVIIDEFHHAAADSYRALLEHLAPRQLLGLTATPERGDSEPILHWFNGRIAAELRLWDAIEQQRLSPFAYYGISDGTDLSRLSWRRGRGYDVNELENVLTADDALARLVIRQVMGTVPDPSSMRAIGFCVSVKHAQFMAKHFSTAGIPSIAVTGETPADVRETALRDLATGELRVVFTVDLFNEGVDIPTVDALFLLRPTDSPTLFLQQLGRGLRRHVGKSVCTVLDFVGRHRKEFQFHRRLGALLGGGRSSLSRQVEQGFPFLPSGCHMQLDSVATQEVLRNLRESLPATFPARASELRRVAEEFDRPTLSRFLEESGLPLEEIYSGNHSWSDLQAAGGLATLPDGPHEAVIRRGIGRLLHVDDPVRIETWKNWLSSDAAAPTSPAPLRERRLILMLLATLLEKVPMDDQSLDAAAKVLREHPQIVAEVGELLDVLMERIDHVQPALRDKPDIPLVLHARYTRREILAALGPGDSIALSAWREGIRWFQEEKADVFAFTLDKSGSQFSPTTRYRDYAISPRIIHWESQSTTREDSETGRRYQHHVELGSSVLMFARATADDRAFWFLGPGRYLSHEGERPMAIHWELEEPLSGDMFAQFAAAVS</sequence>
<dbReference type="GO" id="GO:0005524">
    <property type="term" value="F:ATP binding"/>
    <property type="evidence" value="ECO:0007669"/>
    <property type="project" value="InterPro"/>
</dbReference>
<dbReference type="CDD" id="cd18032">
    <property type="entry name" value="DEXHc_RE_I_III_res"/>
    <property type="match status" value="1"/>
</dbReference>
<organism evidence="3 4">
    <name type="scientific">Arenimonas malthae CC-JY-1</name>
    <dbReference type="NCBI Taxonomy" id="1384054"/>
    <lineage>
        <taxon>Bacteria</taxon>
        <taxon>Pseudomonadati</taxon>
        <taxon>Pseudomonadota</taxon>
        <taxon>Gammaproteobacteria</taxon>
        <taxon>Lysobacterales</taxon>
        <taxon>Lysobacteraceae</taxon>
        <taxon>Arenimonas</taxon>
    </lineage>
</organism>
<dbReference type="Gene3D" id="3.40.50.300">
    <property type="entry name" value="P-loop containing nucleotide triphosphate hydrolases"/>
    <property type="match status" value="2"/>
</dbReference>